<dbReference type="OrthoDB" id="269227at2759"/>
<comment type="caution">
    <text evidence="3">The sequence shown here is derived from an EMBL/GenBank/DDBJ whole genome shotgun (WGS) entry which is preliminary data.</text>
</comment>
<feature type="domain" description="Glucose-methanol-choline oxidoreductase C-terminal" evidence="2">
    <location>
        <begin position="11"/>
        <end position="148"/>
    </location>
</feature>
<dbReference type="GO" id="GO:0016614">
    <property type="term" value="F:oxidoreductase activity, acting on CH-OH group of donors"/>
    <property type="evidence" value="ECO:0007669"/>
    <property type="project" value="InterPro"/>
</dbReference>
<dbReference type="SUPFAM" id="SSF51905">
    <property type="entry name" value="FAD/NAD(P)-binding domain"/>
    <property type="match status" value="1"/>
</dbReference>
<dbReference type="Gene3D" id="3.30.560.10">
    <property type="entry name" value="Glucose Oxidase, domain 3"/>
    <property type="match status" value="1"/>
</dbReference>
<dbReference type="EMBL" id="JAAAJB010000787">
    <property type="protein sequence ID" value="KAG0251131.1"/>
    <property type="molecule type" value="Genomic_DNA"/>
</dbReference>
<dbReference type="InterPro" id="IPR036188">
    <property type="entry name" value="FAD/NAD-bd_sf"/>
</dbReference>
<dbReference type="Pfam" id="PF05199">
    <property type="entry name" value="GMC_oxred_C"/>
    <property type="match status" value="1"/>
</dbReference>
<reference evidence="3" key="1">
    <citation type="journal article" date="2020" name="Fungal Divers.">
        <title>Resolving the Mortierellaceae phylogeny through synthesis of multi-gene phylogenetics and phylogenomics.</title>
        <authorList>
            <person name="Vandepol N."/>
            <person name="Liber J."/>
            <person name="Desiro A."/>
            <person name="Na H."/>
            <person name="Kennedy M."/>
            <person name="Barry K."/>
            <person name="Grigoriev I.V."/>
            <person name="Miller A.N."/>
            <person name="O'Donnell K."/>
            <person name="Stajich J.E."/>
            <person name="Bonito G."/>
        </authorList>
    </citation>
    <scope>NUCLEOTIDE SEQUENCE</scope>
    <source>
        <strain evidence="3">BC1065</strain>
    </source>
</reference>
<protein>
    <recommendedName>
        <fullName evidence="2">Glucose-methanol-choline oxidoreductase C-terminal domain-containing protein</fullName>
    </recommendedName>
</protein>
<dbReference type="Proteomes" id="UP000807716">
    <property type="component" value="Unassembled WGS sequence"/>
</dbReference>
<proteinExistence type="inferred from homology"/>
<accession>A0A9P6TY36</accession>
<comment type="similarity">
    <text evidence="1">Belongs to the GMC oxidoreductase family.</text>
</comment>
<evidence type="ECO:0000313" key="4">
    <source>
        <dbReference type="Proteomes" id="UP000807716"/>
    </source>
</evidence>
<evidence type="ECO:0000259" key="2">
    <source>
        <dbReference type="Pfam" id="PF05199"/>
    </source>
</evidence>
<dbReference type="PANTHER" id="PTHR11552">
    <property type="entry name" value="GLUCOSE-METHANOL-CHOLINE GMC OXIDOREDUCTASE"/>
    <property type="match status" value="1"/>
</dbReference>
<evidence type="ECO:0000256" key="1">
    <source>
        <dbReference type="ARBA" id="ARBA00010790"/>
    </source>
</evidence>
<dbReference type="AlphaFoldDB" id="A0A9P6TY36"/>
<dbReference type="PANTHER" id="PTHR11552:SF147">
    <property type="entry name" value="CHOLINE DEHYDROGENASE, MITOCHONDRIAL"/>
    <property type="match status" value="1"/>
</dbReference>
<dbReference type="Gene3D" id="3.50.50.60">
    <property type="entry name" value="FAD/NAD(P)-binding domain"/>
    <property type="match status" value="1"/>
</dbReference>
<name>A0A9P6TY36_9FUNG</name>
<evidence type="ECO:0000313" key="3">
    <source>
        <dbReference type="EMBL" id="KAG0251131.1"/>
    </source>
</evidence>
<keyword evidence="4" id="KW-1185">Reference proteome</keyword>
<sequence length="172" mass="19061">MIDLTLYVACSTGTLTLDTSSKPYKTVIDPNYFSESFDCRVMAEAVRFIRRLGRRMAQYEDCAGGEAYPGEQKVPNDDDAALQRYARENVETYYHPTTTCKMGPASDPMAVVDPRLNVYGIDRLRVVDASVFPKLPAAHTCAPTIMVAEKAADMIKEDWQNLGATAVPLARL</sequence>
<dbReference type="GO" id="GO:0050660">
    <property type="term" value="F:flavin adenine dinucleotide binding"/>
    <property type="evidence" value="ECO:0007669"/>
    <property type="project" value="InterPro"/>
</dbReference>
<organism evidence="3 4">
    <name type="scientific">Actinomortierella ambigua</name>
    <dbReference type="NCBI Taxonomy" id="1343610"/>
    <lineage>
        <taxon>Eukaryota</taxon>
        <taxon>Fungi</taxon>
        <taxon>Fungi incertae sedis</taxon>
        <taxon>Mucoromycota</taxon>
        <taxon>Mortierellomycotina</taxon>
        <taxon>Mortierellomycetes</taxon>
        <taxon>Mortierellales</taxon>
        <taxon>Mortierellaceae</taxon>
        <taxon>Actinomortierella</taxon>
    </lineage>
</organism>
<dbReference type="SUPFAM" id="SSF54373">
    <property type="entry name" value="FAD-linked reductases, C-terminal domain"/>
    <property type="match status" value="1"/>
</dbReference>
<gene>
    <name evidence="3" type="ORF">DFQ27_008978</name>
</gene>
<dbReference type="InterPro" id="IPR007867">
    <property type="entry name" value="GMC_OxRtase_C"/>
</dbReference>
<dbReference type="InterPro" id="IPR012132">
    <property type="entry name" value="GMC_OxRdtase"/>
</dbReference>